<dbReference type="InterPro" id="IPR007168">
    <property type="entry name" value="Phageshock_PspC_N"/>
</dbReference>
<evidence type="ECO:0000256" key="3">
    <source>
        <dbReference type="ARBA" id="ARBA00022692"/>
    </source>
</evidence>
<feature type="transmembrane region" description="Helical" evidence="6">
    <location>
        <begin position="117"/>
        <end position="135"/>
    </location>
</feature>
<feature type="transmembrane region" description="Helical" evidence="6">
    <location>
        <begin position="235"/>
        <end position="261"/>
    </location>
</feature>
<dbReference type="Proteomes" id="UP000323621">
    <property type="component" value="Unassembled WGS sequence"/>
</dbReference>
<keyword evidence="11" id="KW-1185">Reference proteome</keyword>
<feature type="transmembrane region" description="Helical" evidence="6">
    <location>
        <begin position="317"/>
        <end position="339"/>
    </location>
</feature>
<keyword evidence="5 6" id="KW-0472">Membrane</keyword>
<evidence type="ECO:0000256" key="5">
    <source>
        <dbReference type="ARBA" id="ARBA00023136"/>
    </source>
</evidence>
<feature type="transmembrane region" description="Helical" evidence="6">
    <location>
        <begin position="281"/>
        <end position="305"/>
    </location>
</feature>
<proteinExistence type="predicted"/>
<feature type="domain" description="PspC-related transmembrane region" evidence="8">
    <location>
        <begin position="204"/>
        <end position="345"/>
    </location>
</feature>
<feature type="transmembrane region" description="Helical" evidence="6">
    <location>
        <begin position="141"/>
        <end position="161"/>
    </location>
</feature>
<dbReference type="PANTHER" id="PTHR33885:SF3">
    <property type="entry name" value="PHAGE SHOCK PROTEIN C"/>
    <property type="match status" value="1"/>
</dbReference>
<dbReference type="EMBL" id="VSKN01000001">
    <property type="protein sequence ID" value="TYC17823.1"/>
    <property type="molecule type" value="Genomic_DNA"/>
</dbReference>
<name>A0ABY3MDZ1_9FLAO</name>
<feature type="domain" description="Phage shock protein PspC N-terminal" evidence="7">
    <location>
        <begin position="107"/>
        <end position="164"/>
    </location>
</feature>
<feature type="domain" description="PspC-related ToastRack" evidence="9">
    <location>
        <begin position="390"/>
        <end position="523"/>
    </location>
</feature>
<dbReference type="InterPro" id="IPR054321">
    <property type="entry name" value="PspC-rel_TM"/>
</dbReference>
<dbReference type="InterPro" id="IPR052027">
    <property type="entry name" value="PspC"/>
</dbReference>
<evidence type="ECO:0000313" key="10">
    <source>
        <dbReference type="EMBL" id="TYC17823.1"/>
    </source>
</evidence>
<evidence type="ECO:0000259" key="7">
    <source>
        <dbReference type="Pfam" id="PF04024"/>
    </source>
</evidence>
<keyword evidence="3 6" id="KW-0812">Transmembrane</keyword>
<evidence type="ECO:0000256" key="2">
    <source>
        <dbReference type="ARBA" id="ARBA00022475"/>
    </source>
</evidence>
<keyword evidence="4 6" id="KW-1133">Transmembrane helix</keyword>
<evidence type="ECO:0000259" key="9">
    <source>
        <dbReference type="Pfam" id="PF22744"/>
    </source>
</evidence>
<gene>
    <name evidence="10" type="ORF">ES677_00135</name>
</gene>
<evidence type="ECO:0000256" key="4">
    <source>
        <dbReference type="ARBA" id="ARBA00022989"/>
    </source>
</evidence>
<evidence type="ECO:0000313" key="11">
    <source>
        <dbReference type="Proteomes" id="UP000323621"/>
    </source>
</evidence>
<protein>
    <submittedName>
        <fullName evidence="10">PspC domain-containing protein</fullName>
    </submittedName>
</protein>
<dbReference type="RefSeq" id="WP_148380085.1">
    <property type="nucleotide sequence ID" value="NZ_VSKN01000001.1"/>
</dbReference>
<dbReference type="Pfam" id="PF04024">
    <property type="entry name" value="PspC"/>
    <property type="match status" value="1"/>
</dbReference>
<sequence length="593" mass="66754">MNKTVNINLAGIFYHIDEDAYLKLQRYLEAIKRAFTDSQGRSEIIADIEARIAELFTERVKHDKHVIGIKEVDAIISIMGQPEDYLVDDEIFEDEPKQSRHQKTDSKKLFRDTDNSYISGVSAGLGHYFGLNAIWIRLAWILLVFGFGTGIFLYIILWILIPEAKTTSDKIIMTGERVTISNIEKKIRDGFENVSESVKNVDLQKHGSRIKSSSKSFFDTIAEVIMFFLKLFAKFIGVILLFAGAAAVIALIVGLISVSVLDHSKFFNSTIMDLSNASGAPFWLLAVFLFFAFAIPFFMLFYLGLKILVNNLKSIGNVAKFTLLGLWILSLIGLSVIGARQGLSYSEKAPVVIIKKLETVTAKDTLVISMKANDHFADNFYRSTSFDYGYNKNGDEVTYSQDVRLIIKSTRDSVAKIKVLKTARGATYQVAKERAKSISYNYTITNNELILDNHLLIPNNHQKRDQRVEITVYLPLGSTLLANENTYRYHKNDSRHNDILDNGMENYYLKVENNTLRCLNCPADNDGTDDDFEVNIDINTKDGKLKINDKSLEAKNQNAALEINDDGIKAKSETVNVTIDESGININSESSNQ</sequence>
<comment type="subcellular location">
    <subcellularLocation>
        <location evidence="1">Cell membrane</location>
        <topology evidence="1">Single-pass membrane protein</topology>
    </subcellularLocation>
</comment>
<organism evidence="10 11">
    <name type="scientific">Bizionia gelidisalsuginis</name>
    <dbReference type="NCBI Taxonomy" id="291188"/>
    <lineage>
        <taxon>Bacteria</taxon>
        <taxon>Pseudomonadati</taxon>
        <taxon>Bacteroidota</taxon>
        <taxon>Flavobacteriia</taxon>
        <taxon>Flavobacteriales</taxon>
        <taxon>Flavobacteriaceae</taxon>
        <taxon>Bizionia</taxon>
    </lineage>
</organism>
<evidence type="ECO:0000256" key="1">
    <source>
        <dbReference type="ARBA" id="ARBA00004162"/>
    </source>
</evidence>
<accession>A0ABY3MDZ1</accession>
<evidence type="ECO:0000256" key="6">
    <source>
        <dbReference type="SAM" id="Phobius"/>
    </source>
</evidence>
<keyword evidence="2" id="KW-1003">Cell membrane</keyword>
<comment type="caution">
    <text evidence="10">The sequence shown here is derived from an EMBL/GenBank/DDBJ whole genome shotgun (WGS) entry which is preliminary data.</text>
</comment>
<evidence type="ECO:0000259" key="8">
    <source>
        <dbReference type="Pfam" id="PF22571"/>
    </source>
</evidence>
<dbReference type="Pfam" id="PF22744">
    <property type="entry name" value="Toast-rack_PspC-Cterm"/>
    <property type="match status" value="1"/>
</dbReference>
<dbReference type="InterPro" id="IPR054319">
    <property type="entry name" value="PspC-rel_ToastRack"/>
</dbReference>
<dbReference type="Pfam" id="PF22571">
    <property type="entry name" value="LiaI-LiaF-TM_PspC"/>
    <property type="match status" value="1"/>
</dbReference>
<reference evidence="10 11" key="1">
    <citation type="submission" date="2019-08" db="EMBL/GenBank/DDBJ databases">
        <title>Genomes of Antarctic Bizionia species.</title>
        <authorList>
            <person name="Bowman J.P."/>
        </authorList>
    </citation>
    <scope>NUCLEOTIDE SEQUENCE [LARGE SCALE GENOMIC DNA]</scope>
    <source>
        <strain evidence="10 11">IC164</strain>
    </source>
</reference>
<dbReference type="PANTHER" id="PTHR33885">
    <property type="entry name" value="PHAGE SHOCK PROTEIN C"/>
    <property type="match status" value="1"/>
</dbReference>